<evidence type="ECO:0000259" key="12">
    <source>
        <dbReference type="PROSITE" id="PS50109"/>
    </source>
</evidence>
<feature type="domain" description="PAS" evidence="13">
    <location>
        <begin position="294"/>
        <end position="364"/>
    </location>
</feature>
<dbReference type="PANTHER" id="PTHR43711">
    <property type="entry name" value="TWO-COMPONENT HISTIDINE KINASE"/>
    <property type="match status" value="1"/>
</dbReference>
<dbReference type="Pfam" id="PF00512">
    <property type="entry name" value="HisKA"/>
    <property type="match status" value="1"/>
</dbReference>
<dbReference type="NCBIfam" id="TIGR00229">
    <property type="entry name" value="sensory_box"/>
    <property type="match status" value="1"/>
</dbReference>
<dbReference type="PROSITE" id="PS50839">
    <property type="entry name" value="CHASE"/>
    <property type="match status" value="1"/>
</dbReference>
<dbReference type="CDD" id="cd00130">
    <property type="entry name" value="PAS"/>
    <property type="match status" value="1"/>
</dbReference>
<dbReference type="Gene3D" id="3.30.450.350">
    <property type="entry name" value="CHASE domain"/>
    <property type="match status" value="1"/>
</dbReference>
<dbReference type="InterPro" id="IPR050736">
    <property type="entry name" value="Sensor_HK_Regulatory"/>
</dbReference>
<evidence type="ECO:0000313" key="15">
    <source>
        <dbReference type="EMBL" id="RIJ48208.1"/>
    </source>
</evidence>
<comment type="subcellular location">
    <subcellularLocation>
        <location evidence="2">Membrane</location>
    </subcellularLocation>
</comment>
<organism evidence="15 16">
    <name type="scientific">Maribellus luteus</name>
    <dbReference type="NCBI Taxonomy" id="2305463"/>
    <lineage>
        <taxon>Bacteria</taxon>
        <taxon>Pseudomonadati</taxon>
        <taxon>Bacteroidota</taxon>
        <taxon>Bacteroidia</taxon>
        <taxon>Marinilabiliales</taxon>
        <taxon>Prolixibacteraceae</taxon>
        <taxon>Maribellus</taxon>
    </lineage>
</organism>
<dbReference type="InterPro" id="IPR000014">
    <property type="entry name" value="PAS"/>
</dbReference>
<evidence type="ECO:0000256" key="8">
    <source>
        <dbReference type="ARBA" id="ARBA00022989"/>
    </source>
</evidence>
<feature type="domain" description="CHASE" evidence="14">
    <location>
        <begin position="111"/>
        <end position="249"/>
    </location>
</feature>
<evidence type="ECO:0000256" key="11">
    <source>
        <dbReference type="SAM" id="Phobius"/>
    </source>
</evidence>
<dbReference type="InterPro" id="IPR035965">
    <property type="entry name" value="PAS-like_dom_sf"/>
</dbReference>
<dbReference type="OrthoDB" id="5522855at2"/>
<dbReference type="SMART" id="SM00387">
    <property type="entry name" value="HATPase_c"/>
    <property type="match status" value="1"/>
</dbReference>
<dbReference type="SUPFAM" id="SSF55874">
    <property type="entry name" value="ATPase domain of HSP90 chaperone/DNA topoisomerase II/histidine kinase"/>
    <property type="match status" value="1"/>
</dbReference>
<reference evidence="15 16" key="1">
    <citation type="submission" date="2018-08" db="EMBL/GenBank/DDBJ databases">
        <title>Pallidiluteibacterium maritimus gen. nov., sp. nov., isolated from coastal sediment.</title>
        <authorList>
            <person name="Zhou L.Y."/>
        </authorList>
    </citation>
    <scope>NUCLEOTIDE SEQUENCE [LARGE SCALE GENOMIC DNA]</scope>
    <source>
        <strain evidence="15 16">XSD2</strain>
    </source>
</reference>
<keyword evidence="16" id="KW-1185">Reference proteome</keyword>
<keyword evidence="9" id="KW-0902">Two-component regulatory system</keyword>
<dbReference type="InterPro" id="IPR036890">
    <property type="entry name" value="HATPase_C_sf"/>
</dbReference>
<comment type="caution">
    <text evidence="15">The sequence shown here is derived from an EMBL/GenBank/DDBJ whole genome shotgun (WGS) entry which is preliminary data.</text>
</comment>
<dbReference type="CDD" id="cd00082">
    <property type="entry name" value="HisKA"/>
    <property type="match status" value="1"/>
</dbReference>
<dbReference type="SUPFAM" id="SSF47384">
    <property type="entry name" value="Homodimeric domain of signal transducing histidine kinase"/>
    <property type="match status" value="1"/>
</dbReference>
<sequence>MRVFKKFRNYLHPTLISLLIFILLAAGISAFTNYKLGLWEKDIRAGLFDVVSGKKSKLEKALYSRIFYTRGVAAYVSLNPEISQDEFAELAKEYIKNDTVIGTMSLSKDCIITDIYPVEGHEEAIGLNLLEHPERKKIVEKTIETHLTFIAGPVELVEGGTAFISYTPVFDKTTSGQERFWGVTDIVIKQDELLNEADLNTTENGFKYALRGVNGDGYDGDVFWGDPAIFDQNPVTISVDLPIGKWILAAAPVSGWRKYADQDKTMFLVLLFSAIIISILIWLFVNALAKIRRNEKELKAIFASLDSLIIELDSKGKYLKIAAINEVDLILPREELIGKYIHELFDQEEAEYIMQAIKKCLKSKELQIVEYRLVLRGKEKWFSARISYKGHNSIIFNANDITKAKEREKQLQESEQQLKELNASKDKFFSIIAHDLRSPLAGQKGVIDILMAEHDQLDEPTKRDLLKSVQTSANQLYVLLENLLKWVLSQSGGIKPVFSKIDFKSTYGVVFHRFETSARLKDIRLEDNLEEGIDITADEQLTDTVLRNLVSNAIKFTHKGGKVSVQSEVVTRNGRSFCKVSVADTGIGIAPDALARLFVTGNTMFSNGTANEKGSGLGLLLCKEFVEIQGGEIWAESTVDNGSVFSFTLPVAE</sequence>
<dbReference type="SMART" id="SM01079">
    <property type="entry name" value="CHASE"/>
    <property type="match status" value="1"/>
</dbReference>
<evidence type="ECO:0000256" key="5">
    <source>
        <dbReference type="ARBA" id="ARBA00022679"/>
    </source>
</evidence>
<keyword evidence="5" id="KW-0808">Transferase</keyword>
<dbReference type="InterPro" id="IPR003661">
    <property type="entry name" value="HisK_dim/P_dom"/>
</dbReference>
<evidence type="ECO:0000256" key="6">
    <source>
        <dbReference type="ARBA" id="ARBA00022692"/>
    </source>
</evidence>
<evidence type="ECO:0000256" key="9">
    <source>
        <dbReference type="ARBA" id="ARBA00023012"/>
    </source>
</evidence>
<evidence type="ECO:0000256" key="1">
    <source>
        <dbReference type="ARBA" id="ARBA00000085"/>
    </source>
</evidence>
<evidence type="ECO:0000256" key="3">
    <source>
        <dbReference type="ARBA" id="ARBA00012438"/>
    </source>
</evidence>
<dbReference type="InterPro" id="IPR003594">
    <property type="entry name" value="HATPase_dom"/>
</dbReference>
<dbReference type="SUPFAM" id="SSF55785">
    <property type="entry name" value="PYP-like sensor domain (PAS domain)"/>
    <property type="match status" value="1"/>
</dbReference>
<dbReference type="EMBL" id="QWGR01000005">
    <property type="protein sequence ID" value="RIJ48208.1"/>
    <property type="molecule type" value="Genomic_DNA"/>
</dbReference>
<dbReference type="RefSeq" id="WP_119437939.1">
    <property type="nucleotide sequence ID" value="NZ_QWGR01000005.1"/>
</dbReference>
<dbReference type="PANTHER" id="PTHR43711:SF31">
    <property type="entry name" value="HISTIDINE KINASE"/>
    <property type="match status" value="1"/>
</dbReference>
<dbReference type="Gene3D" id="1.10.287.130">
    <property type="match status" value="1"/>
</dbReference>
<dbReference type="EC" id="2.7.13.3" evidence="3"/>
<keyword evidence="6 11" id="KW-0812">Transmembrane</keyword>
<protein>
    <recommendedName>
        <fullName evidence="3">histidine kinase</fullName>
        <ecNumber evidence="3">2.7.13.3</ecNumber>
    </recommendedName>
</protein>
<keyword evidence="7" id="KW-0418">Kinase</keyword>
<dbReference type="AlphaFoldDB" id="A0A399SXI8"/>
<evidence type="ECO:0000313" key="16">
    <source>
        <dbReference type="Proteomes" id="UP000265926"/>
    </source>
</evidence>
<evidence type="ECO:0000259" key="13">
    <source>
        <dbReference type="PROSITE" id="PS50112"/>
    </source>
</evidence>
<dbReference type="InterPro" id="IPR005467">
    <property type="entry name" value="His_kinase_dom"/>
</dbReference>
<feature type="domain" description="Histidine kinase" evidence="12">
    <location>
        <begin position="431"/>
        <end position="653"/>
    </location>
</feature>
<dbReference type="Gene3D" id="3.30.565.10">
    <property type="entry name" value="Histidine kinase-like ATPase, C-terminal domain"/>
    <property type="match status" value="1"/>
</dbReference>
<dbReference type="InterPro" id="IPR006189">
    <property type="entry name" value="CHASE_dom"/>
</dbReference>
<evidence type="ECO:0000256" key="4">
    <source>
        <dbReference type="ARBA" id="ARBA00022553"/>
    </source>
</evidence>
<keyword evidence="8 11" id="KW-1133">Transmembrane helix</keyword>
<accession>A0A399SXI8</accession>
<feature type="transmembrane region" description="Helical" evidence="11">
    <location>
        <begin position="266"/>
        <end position="289"/>
    </location>
</feature>
<dbReference type="InterPro" id="IPR004358">
    <property type="entry name" value="Sig_transdc_His_kin-like_C"/>
</dbReference>
<dbReference type="PRINTS" id="PR00344">
    <property type="entry name" value="BCTRLSENSOR"/>
</dbReference>
<proteinExistence type="predicted"/>
<evidence type="ECO:0000256" key="7">
    <source>
        <dbReference type="ARBA" id="ARBA00022777"/>
    </source>
</evidence>
<keyword evidence="4" id="KW-0597">Phosphoprotein</keyword>
<name>A0A399SXI8_9BACT</name>
<comment type="catalytic activity">
    <reaction evidence="1">
        <text>ATP + protein L-histidine = ADP + protein N-phospho-L-histidine.</text>
        <dbReference type="EC" id="2.7.13.3"/>
    </reaction>
</comment>
<evidence type="ECO:0000256" key="10">
    <source>
        <dbReference type="ARBA" id="ARBA00023136"/>
    </source>
</evidence>
<dbReference type="Proteomes" id="UP000265926">
    <property type="component" value="Unassembled WGS sequence"/>
</dbReference>
<dbReference type="GO" id="GO:0016020">
    <property type="term" value="C:membrane"/>
    <property type="evidence" value="ECO:0007669"/>
    <property type="project" value="UniProtKB-SubCell"/>
</dbReference>
<dbReference type="Pfam" id="PF02518">
    <property type="entry name" value="HATPase_c"/>
    <property type="match status" value="1"/>
</dbReference>
<gene>
    <name evidence="15" type="ORF">D1614_10775</name>
</gene>
<dbReference type="InterPro" id="IPR036097">
    <property type="entry name" value="HisK_dim/P_sf"/>
</dbReference>
<dbReference type="SMART" id="SM00388">
    <property type="entry name" value="HisKA"/>
    <property type="match status" value="1"/>
</dbReference>
<dbReference type="PROSITE" id="PS50109">
    <property type="entry name" value="HIS_KIN"/>
    <property type="match status" value="1"/>
</dbReference>
<keyword evidence="10 11" id="KW-0472">Membrane</keyword>
<evidence type="ECO:0000256" key="2">
    <source>
        <dbReference type="ARBA" id="ARBA00004370"/>
    </source>
</evidence>
<dbReference type="GO" id="GO:0000155">
    <property type="term" value="F:phosphorelay sensor kinase activity"/>
    <property type="evidence" value="ECO:0007669"/>
    <property type="project" value="InterPro"/>
</dbReference>
<dbReference type="InterPro" id="IPR042240">
    <property type="entry name" value="CHASE_sf"/>
</dbReference>
<evidence type="ECO:0000259" key="14">
    <source>
        <dbReference type="PROSITE" id="PS50839"/>
    </source>
</evidence>
<dbReference type="Gene3D" id="3.30.450.20">
    <property type="entry name" value="PAS domain"/>
    <property type="match status" value="1"/>
</dbReference>
<dbReference type="PROSITE" id="PS50112">
    <property type="entry name" value="PAS"/>
    <property type="match status" value="1"/>
</dbReference>
<dbReference type="Pfam" id="PF03924">
    <property type="entry name" value="CHASE"/>
    <property type="match status" value="1"/>
</dbReference>